<accession>A0A379MQB7</accession>
<keyword evidence="3" id="KW-1185">Reference proteome</keyword>
<dbReference type="Proteomes" id="UP000255233">
    <property type="component" value="Unassembled WGS sequence"/>
</dbReference>
<keyword evidence="1" id="KW-0175">Coiled coil</keyword>
<dbReference type="EMBL" id="UGVL01000001">
    <property type="protein sequence ID" value="SUE33666.1"/>
    <property type="molecule type" value="Genomic_DNA"/>
</dbReference>
<dbReference type="GO" id="GO:0008233">
    <property type="term" value="F:peptidase activity"/>
    <property type="evidence" value="ECO:0007669"/>
    <property type="project" value="UniProtKB-KW"/>
</dbReference>
<keyword evidence="2" id="KW-0645">Protease</keyword>
<feature type="coiled-coil region" evidence="1">
    <location>
        <begin position="208"/>
        <end position="242"/>
    </location>
</feature>
<dbReference type="RefSeq" id="WP_027290366.1">
    <property type="nucleotide sequence ID" value="NZ_UGVL01000001.1"/>
</dbReference>
<protein>
    <submittedName>
        <fullName evidence="2">Caudovirus prohead protease</fullName>
    </submittedName>
</protein>
<evidence type="ECO:0000313" key="2">
    <source>
        <dbReference type="EMBL" id="SUE33666.1"/>
    </source>
</evidence>
<reference evidence="2 3" key="1">
    <citation type="submission" date="2018-06" db="EMBL/GenBank/DDBJ databases">
        <authorList>
            <consortium name="Pathogen Informatics"/>
            <person name="Doyle S."/>
        </authorList>
    </citation>
    <scope>NUCLEOTIDE SEQUENCE [LARGE SCALE GENOMIC DNA]</scope>
    <source>
        <strain evidence="2 3">NCTC11190</strain>
    </source>
</reference>
<proteinExistence type="predicted"/>
<dbReference type="STRING" id="880526.GCA_000427365_00571"/>
<gene>
    <name evidence="2" type="ORF">NCTC11190_00876</name>
</gene>
<dbReference type="Pfam" id="PF10123">
    <property type="entry name" value="Mu-like_Pro"/>
    <property type="match status" value="1"/>
</dbReference>
<evidence type="ECO:0000313" key="3">
    <source>
        <dbReference type="Proteomes" id="UP000255233"/>
    </source>
</evidence>
<dbReference type="OrthoDB" id="1064922at2"/>
<organism evidence="2 3">
    <name type="scientific">Rikenella microfusus</name>
    <dbReference type="NCBI Taxonomy" id="28139"/>
    <lineage>
        <taxon>Bacteria</taxon>
        <taxon>Pseudomonadati</taxon>
        <taxon>Bacteroidota</taxon>
        <taxon>Bacteroidia</taxon>
        <taxon>Bacteroidales</taxon>
        <taxon>Rikenellaceae</taxon>
        <taxon>Rikenella</taxon>
    </lineage>
</organism>
<dbReference type="InterPro" id="IPR012106">
    <property type="entry name" value="Phage_Mu_Gp1"/>
</dbReference>
<sequence length="333" mass="36115">MPLPRFILNDQRVKNSHGFYLLNAGGRFDRFLANPVMLDNHDPDRLIGRWEDLAVEGDLLTAVPVFDEGTELGRERKGQVERGFLKGASIGLYIHAAEYRMNPATGENELYVTEWEQIESSTTALPSNAGALTLKIYDQGRQPVPEERLAAYLDSIVRLTTINEKMPTINQNGGGGAPAPASVSLTAAAQVALGLSGTPDSAAISAAVVELSARYEQEKAAREKLETEAAAAREQATREMIALAIREGRITADQQANYEKLAAADYETTKAALEALPTKASLSAQVKGAAGGSGIPAERKAWNLHAWMKEDMPGLRKLKTDDPEAYAEILKRV</sequence>
<name>A0A379MQB7_9BACT</name>
<evidence type="ECO:0000256" key="1">
    <source>
        <dbReference type="SAM" id="Coils"/>
    </source>
</evidence>
<keyword evidence="2" id="KW-0378">Hydrolase</keyword>
<dbReference type="AlphaFoldDB" id="A0A379MQB7"/>
<dbReference type="GO" id="GO:0006508">
    <property type="term" value="P:proteolysis"/>
    <property type="evidence" value="ECO:0007669"/>
    <property type="project" value="UniProtKB-KW"/>
</dbReference>